<sequence>MRDVLVDVSPIEIESFHKTPHYKSDFSDNLNEKEKSKCRDIPDESTCLLKGIINDAIYEQFCNKHASQVEEHKESVVVYKEYIRDHRLPELMEELRPVPSKVQWKKATPETPMSRDSNMQAYIKYLISAW</sequence>
<proteinExistence type="predicted"/>
<name>A0ABR0QBE4_GOSAR</name>
<keyword evidence="2" id="KW-1185">Reference proteome</keyword>
<organism evidence="1 2">
    <name type="scientific">Gossypium arboreum</name>
    <name type="common">Tree cotton</name>
    <name type="synonym">Gossypium nanking</name>
    <dbReference type="NCBI Taxonomy" id="29729"/>
    <lineage>
        <taxon>Eukaryota</taxon>
        <taxon>Viridiplantae</taxon>
        <taxon>Streptophyta</taxon>
        <taxon>Embryophyta</taxon>
        <taxon>Tracheophyta</taxon>
        <taxon>Spermatophyta</taxon>
        <taxon>Magnoliopsida</taxon>
        <taxon>eudicotyledons</taxon>
        <taxon>Gunneridae</taxon>
        <taxon>Pentapetalae</taxon>
        <taxon>rosids</taxon>
        <taxon>malvids</taxon>
        <taxon>Malvales</taxon>
        <taxon>Malvaceae</taxon>
        <taxon>Malvoideae</taxon>
        <taxon>Gossypium</taxon>
    </lineage>
</organism>
<comment type="caution">
    <text evidence="1">The sequence shown here is derived from an EMBL/GenBank/DDBJ whole genome shotgun (WGS) entry which is preliminary data.</text>
</comment>
<gene>
    <name evidence="1" type="ORF">PVK06_012311</name>
</gene>
<accession>A0ABR0QBE4</accession>
<protein>
    <submittedName>
        <fullName evidence="1">Uncharacterized protein</fullName>
    </submittedName>
</protein>
<dbReference type="EMBL" id="JARKNE010000004">
    <property type="protein sequence ID" value="KAK5836519.1"/>
    <property type="molecule type" value="Genomic_DNA"/>
</dbReference>
<evidence type="ECO:0000313" key="2">
    <source>
        <dbReference type="Proteomes" id="UP001358586"/>
    </source>
</evidence>
<evidence type="ECO:0000313" key="1">
    <source>
        <dbReference type="EMBL" id="KAK5836519.1"/>
    </source>
</evidence>
<dbReference type="Proteomes" id="UP001358586">
    <property type="component" value="Chromosome 4"/>
</dbReference>
<reference evidence="1 2" key="1">
    <citation type="submission" date="2023-03" db="EMBL/GenBank/DDBJ databases">
        <title>WGS of Gossypium arboreum.</title>
        <authorList>
            <person name="Yu D."/>
        </authorList>
    </citation>
    <scope>NUCLEOTIDE SEQUENCE [LARGE SCALE GENOMIC DNA]</scope>
    <source>
        <tissue evidence="1">Leaf</tissue>
    </source>
</reference>